<gene>
    <name evidence="21" type="ORF">R1flu_016679</name>
</gene>
<evidence type="ECO:0000256" key="19">
    <source>
        <dbReference type="SAM" id="SignalP"/>
    </source>
</evidence>
<evidence type="ECO:0000256" key="12">
    <source>
        <dbReference type="ARBA" id="ARBA00022989"/>
    </source>
</evidence>
<dbReference type="SMART" id="SM00220">
    <property type="entry name" value="S_TKc"/>
    <property type="match status" value="1"/>
</dbReference>
<evidence type="ECO:0000256" key="2">
    <source>
        <dbReference type="ARBA" id="ARBA00008536"/>
    </source>
</evidence>
<keyword evidence="22" id="KW-1185">Reference proteome</keyword>
<evidence type="ECO:0000256" key="3">
    <source>
        <dbReference type="ARBA" id="ARBA00010217"/>
    </source>
</evidence>
<keyword evidence="10" id="KW-0418">Kinase</keyword>
<dbReference type="PROSITE" id="PS00108">
    <property type="entry name" value="PROTEIN_KINASE_ST"/>
    <property type="match status" value="1"/>
</dbReference>
<dbReference type="PROSITE" id="PS00107">
    <property type="entry name" value="PROTEIN_KINASE_ATP"/>
    <property type="match status" value="1"/>
</dbReference>
<name>A0ABD1YMR3_9MARC</name>
<evidence type="ECO:0000256" key="1">
    <source>
        <dbReference type="ARBA" id="ARBA00004251"/>
    </source>
</evidence>
<keyword evidence="6 18" id="KW-0812">Transmembrane</keyword>
<keyword evidence="4" id="KW-1003">Cell membrane</keyword>
<evidence type="ECO:0000256" key="9">
    <source>
        <dbReference type="ARBA" id="ARBA00022741"/>
    </source>
</evidence>
<dbReference type="GO" id="GO:0005524">
    <property type="term" value="F:ATP binding"/>
    <property type="evidence" value="ECO:0007669"/>
    <property type="project" value="UniProtKB-UniRule"/>
</dbReference>
<dbReference type="InterPro" id="IPR017441">
    <property type="entry name" value="Protein_kinase_ATP_BS"/>
</dbReference>
<dbReference type="GO" id="GO:0016301">
    <property type="term" value="F:kinase activity"/>
    <property type="evidence" value="ECO:0007669"/>
    <property type="project" value="UniProtKB-KW"/>
</dbReference>
<dbReference type="InterPro" id="IPR013320">
    <property type="entry name" value="ConA-like_dom_sf"/>
</dbReference>
<dbReference type="Proteomes" id="UP001605036">
    <property type="component" value="Unassembled WGS sequence"/>
</dbReference>
<feature type="chain" id="PRO_5044752373" description="Protein kinase domain-containing protein" evidence="19">
    <location>
        <begin position="26"/>
        <end position="684"/>
    </location>
</feature>
<feature type="binding site" evidence="16">
    <location>
        <position position="368"/>
    </location>
    <ligand>
        <name>ATP</name>
        <dbReference type="ChEBI" id="CHEBI:30616"/>
    </ligand>
</feature>
<dbReference type="Gene3D" id="2.60.120.200">
    <property type="match status" value="1"/>
</dbReference>
<dbReference type="PANTHER" id="PTHR27007">
    <property type="match status" value="1"/>
</dbReference>
<feature type="region of interest" description="Disordered" evidence="17">
    <location>
        <begin position="646"/>
        <end position="684"/>
    </location>
</feature>
<dbReference type="AlphaFoldDB" id="A0ABD1YMR3"/>
<dbReference type="FunFam" id="3.30.200.20:FF:000168">
    <property type="entry name" value="L-type lectin-domain containing receptor kinase IX.1"/>
    <property type="match status" value="1"/>
</dbReference>
<keyword evidence="7 19" id="KW-0732">Signal</keyword>
<dbReference type="InterPro" id="IPR050528">
    <property type="entry name" value="L-type_Lectin-RKs"/>
</dbReference>
<keyword evidence="5" id="KW-0808">Transferase</keyword>
<keyword evidence="12 18" id="KW-1133">Transmembrane helix</keyword>
<evidence type="ECO:0000256" key="15">
    <source>
        <dbReference type="ARBA" id="ARBA00023180"/>
    </source>
</evidence>
<evidence type="ECO:0000259" key="20">
    <source>
        <dbReference type="PROSITE" id="PS50011"/>
    </source>
</evidence>
<keyword evidence="8" id="KW-0430">Lectin</keyword>
<evidence type="ECO:0000256" key="18">
    <source>
        <dbReference type="SAM" id="Phobius"/>
    </source>
</evidence>
<evidence type="ECO:0000256" key="13">
    <source>
        <dbReference type="ARBA" id="ARBA00023136"/>
    </source>
</evidence>
<evidence type="ECO:0000256" key="7">
    <source>
        <dbReference type="ARBA" id="ARBA00022729"/>
    </source>
</evidence>
<dbReference type="Gene3D" id="3.30.200.20">
    <property type="entry name" value="Phosphorylase Kinase, domain 1"/>
    <property type="match status" value="1"/>
</dbReference>
<dbReference type="CDD" id="cd06899">
    <property type="entry name" value="lectin_legume_LecRK_Arcelin_ConA"/>
    <property type="match status" value="1"/>
</dbReference>
<feature type="transmembrane region" description="Helical" evidence="18">
    <location>
        <begin position="276"/>
        <end position="301"/>
    </location>
</feature>
<reference evidence="21 22" key="1">
    <citation type="submission" date="2024-09" db="EMBL/GenBank/DDBJ databases">
        <title>Chromosome-scale assembly of Riccia fluitans.</title>
        <authorList>
            <person name="Paukszto L."/>
            <person name="Sawicki J."/>
            <person name="Karawczyk K."/>
            <person name="Piernik-Szablinska J."/>
            <person name="Szczecinska M."/>
            <person name="Mazdziarz M."/>
        </authorList>
    </citation>
    <scope>NUCLEOTIDE SEQUENCE [LARGE SCALE GENOMIC DNA]</scope>
    <source>
        <strain evidence="21">Rf_01</strain>
        <tissue evidence="21">Aerial parts of the thallus</tissue>
    </source>
</reference>
<evidence type="ECO:0000256" key="10">
    <source>
        <dbReference type="ARBA" id="ARBA00022777"/>
    </source>
</evidence>
<protein>
    <recommendedName>
        <fullName evidence="20">Protein kinase domain-containing protein</fullName>
    </recommendedName>
</protein>
<evidence type="ECO:0000256" key="8">
    <source>
        <dbReference type="ARBA" id="ARBA00022734"/>
    </source>
</evidence>
<comment type="similarity">
    <text evidence="3">In the C-terminal section; belongs to the protein kinase superfamily. Ser/Thr protein kinase family.</text>
</comment>
<dbReference type="FunFam" id="1.10.510.10:FF:000240">
    <property type="entry name" value="Lectin-domain containing receptor kinase A4.3"/>
    <property type="match status" value="1"/>
</dbReference>
<dbReference type="InterPro" id="IPR008271">
    <property type="entry name" value="Ser/Thr_kinase_AS"/>
</dbReference>
<evidence type="ECO:0000256" key="5">
    <source>
        <dbReference type="ARBA" id="ARBA00022679"/>
    </source>
</evidence>
<dbReference type="SUPFAM" id="SSF56112">
    <property type="entry name" value="Protein kinase-like (PK-like)"/>
    <property type="match status" value="1"/>
</dbReference>
<sequence>MTMTDPTLLVTFMIFSAWLWILVMASVTQNFSVPTLSFTNDNVILLQGAKITANGSLSLILETNPTQALGVGYFKEPVRLVDERSKRTASFSISFKSYQLPESYSNSTTDMRGDGMTLCFSSQSNYSGASARYLGFYNMYSKIPPNLKAFSVEYDTFRNPEFGDPEPDHVGLNLGIPNSTAVIAAGVNMWQGNGVYMYSWVDYNATTQLLEVRVANNDSRPPSPVLSHQINLYDYADEETWVGFSAGTGNAYSFYYIEEWKFTSWGLPPISSGSSMGLIVGLVVGAVVILGLVGLGLFVFIRSRRRAGEDDKGEEYFSHTVGMPEFYRYKQLSVATNGFSEASKLGQGGFGSVYKGVLPNNGMAVAVKRVGADSKQGEREFLAEVSIISQLRHRNIVQLVGWCKDGGKFLLVYELMPNGSLDKALFHPASPEALLTWDQRMKIISGLASALNYLHEGWRQQVIHRDVKSSNVMLDCEFNAKLGDFGLARLVDHSRNAATTLVAGTYGYIAPEAGVTGKFTDKTDVFSFGAVALEVATGMKPCDFSAKDDNIVLVDRVWKRLGSGQLTTVVDKRLEGKYNISELEVVLMLGLLCSHPDPQSRPSMRQVVQVLAGDAPVPPVPATKPSASFSSPYAINLKDLQDRRNFGRDLQDTTTTLGSTSTFTSSSFHSKSSSTRDLLPSDEP</sequence>
<dbReference type="InterPro" id="IPR001220">
    <property type="entry name" value="Legume_lectin_dom"/>
</dbReference>
<dbReference type="Gene3D" id="1.10.510.10">
    <property type="entry name" value="Transferase(Phosphotransferase) domain 1"/>
    <property type="match status" value="1"/>
</dbReference>
<keyword evidence="9 16" id="KW-0547">Nucleotide-binding</keyword>
<dbReference type="CDD" id="cd14066">
    <property type="entry name" value="STKc_IRAK"/>
    <property type="match status" value="1"/>
</dbReference>
<dbReference type="Pfam" id="PF00069">
    <property type="entry name" value="Pkinase"/>
    <property type="match status" value="1"/>
</dbReference>
<keyword evidence="15" id="KW-0325">Glycoprotein</keyword>
<dbReference type="GO" id="GO:0030246">
    <property type="term" value="F:carbohydrate binding"/>
    <property type="evidence" value="ECO:0007669"/>
    <property type="project" value="UniProtKB-KW"/>
</dbReference>
<dbReference type="EMBL" id="JBHFFA010000004">
    <property type="protein sequence ID" value="KAL2631993.1"/>
    <property type="molecule type" value="Genomic_DNA"/>
</dbReference>
<feature type="compositionally biased region" description="Low complexity" evidence="17">
    <location>
        <begin position="653"/>
        <end position="675"/>
    </location>
</feature>
<evidence type="ECO:0000256" key="4">
    <source>
        <dbReference type="ARBA" id="ARBA00022475"/>
    </source>
</evidence>
<evidence type="ECO:0000256" key="6">
    <source>
        <dbReference type="ARBA" id="ARBA00022692"/>
    </source>
</evidence>
<dbReference type="SUPFAM" id="SSF49899">
    <property type="entry name" value="Concanavalin A-like lectins/glucanases"/>
    <property type="match status" value="1"/>
</dbReference>
<keyword evidence="13 18" id="KW-0472">Membrane</keyword>
<dbReference type="PROSITE" id="PS50011">
    <property type="entry name" value="PROTEIN_KINASE_DOM"/>
    <property type="match status" value="1"/>
</dbReference>
<comment type="subcellular location">
    <subcellularLocation>
        <location evidence="1">Cell membrane</location>
        <topology evidence="1">Single-pass type I membrane protein</topology>
    </subcellularLocation>
</comment>
<evidence type="ECO:0000313" key="22">
    <source>
        <dbReference type="Proteomes" id="UP001605036"/>
    </source>
</evidence>
<keyword evidence="11 16" id="KW-0067">ATP-binding</keyword>
<evidence type="ECO:0000256" key="11">
    <source>
        <dbReference type="ARBA" id="ARBA00022840"/>
    </source>
</evidence>
<dbReference type="Pfam" id="PF00139">
    <property type="entry name" value="Lectin_legB"/>
    <property type="match status" value="1"/>
</dbReference>
<proteinExistence type="inferred from homology"/>
<dbReference type="InterPro" id="IPR011009">
    <property type="entry name" value="Kinase-like_dom_sf"/>
</dbReference>
<evidence type="ECO:0000256" key="14">
    <source>
        <dbReference type="ARBA" id="ARBA00023170"/>
    </source>
</evidence>
<dbReference type="InterPro" id="IPR000719">
    <property type="entry name" value="Prot_kinase_dom"/>
</dbReference>
<comment type="similarity">
    <text evidence="2">In the N-terminal section; belongs to the leguminous lectin family.</text>
</comment>
<accession>A0ABD1YMR3</accession>
<evidence type="ECO:0000256" key="17">
    <source>
        <dbReference type="SAM" id="MobiDB-lite"/>
    </source>
</evidence>
<feature type="signal peptide" evidence="19">
    <location>
        <begin position="1"/>
        <end position="25"/>
    </location>
</feature>
<feature type="domain" description="Protein kinase" evidence="20">
    <location>
        <begin position="339"/>
        <end position="617"/>
    </location>
</feature>
<dbReference type="CDD" id="cd12087">
    <property type="entry name" value="TM_EGFR-like"/>
    <property type="match status" value="1"/>
</dbReference>
<organism evidence="21 22">
    <name type="scientific">Riccia fluitans</name>
    <dbReference type="NCBI Taxonomy" id="41844"/>
    <lineage>
        <taxon>Eukaryota</taxon>
        <taxon>Viridiplantae</taxon>
        <taxon>Streptophyta</taxon>
        <taxon>Embryophyta</taxon>
        <taxon>Marchantiophyta</taxon>
        <taxon>Marchantiopsida</taxon>
        <taxon>Marchantiidae</taxon>
        <taxon>Marchantiales</taxon>
        <taxon>Ricciaceae</taxon>
        <taxon>Riccia</taxon>
    </lineage>
</organism>
<comment type="caution">
    <text evidence="21">The sequence shown here is derived from an EMBL/GenBank/DDBJ whole genome shotgun (WGS) entry which is preliminary data.</text>
</comment>
<evidence type="ECO:0000256" key="16">
    <source>
        <dbReference type="PROSITE-ProRule" id="PRU10141"/>
    </source>
</evidence>
<dbReference type="GO" id="GO:0002229">
    <property type="term" value="P:defense response to oomycetes"/>
    <property type="evidence" value="ECO:0007669"/>
    <property type="project" value="UniProtKB-ARBA"/>
</dbReference>
<evidence type="ECO:0000313" key="21">
    <source>
        <dbReference type="EMBL" id="KAL2631993.1"/>
    </source>
</evidence>
<dbReference type="GO" id="GO:0005886">
    <property type="term" value="C:plasma membrane"/>
    <property type="evidence" value="ECO:0007669"/>
    <property type="project" value="UniProtKB-SubCell"/>
</dbReference>
<keyword evidence="14" id="KW-0675">Receptor</keyword>